<dbReference type="InterPro" id="IPR049083">
    <property type="entry name" value="TACO1_YebC_N"/>
</dbReference>
<dbReference type="InterPro" id="IPR002876">
    <property type="entry name" value="Transcrip_reg_TACO1-like"/>
</dbReference>
<dbReference type="SUPFAM" id="SSF75625">
    <property type="entry name" value="YebC-like"/>
    <property type="match status" value="1"/>
</dbReference>
<proteinExistence type="inferred from homology"/>
<evidence type="ECO:0000256" key="5">
    <source>
        <dbReference type="ARBA" id="ARBA00023163"/>
    </source>
</evidence>
<dbReference type="RefSeq" id="WP_071900893.1">
    <property type="nucleotide sequence ID" value="NZ_MPIN01000006.1"/>
</dbReference>
<dbReference type="HAMAP" id="MF_00693">
    <property type="entry name" value="Transcrip_reg_TACO1"/>
    <property type="match status" value="1"/>
</dbReference>
<dbReference type="InterPro" id="IPR017856">
    <property type="entry name" value="Integrase-like_N"/>
</dbReference>
<dbReference type="NCBIfam" id="NF009044">
    <property type="entry name" value="PRK12378.1"/>
    <property type="match status" value="1"/>
</dbReference>
<dbReference type="Proteomes" id="UP000182229">
    <property type="component" value="Unassembled WGS sequence"/>
</dbReference>
<keyword evidence="5 6" id="KW-0804">Transcription</keyword>
<evidence type="ECO:0000259" key="8">
    <source>
        <dbReference type="Pfam" id="PF20772"/>
    </source>
</evidence>
<dbReference type="Pfam" id="PF20772">
    <property type="entry name" value="TACO1_YebC_N"/>
    <property type="match status" value="1"/>
</dbReference>
<keyword evidence="3 6" id="KW-0805">Transcription regulation</keyword>
<evidence type="ECO:0000256" key="6">
    <source>
        <dbReference type="HAMAP-Rule" id="MF_00693"/>
    </source>
</evidence>
<dbReference type="InterPro" id="IPR029072">
    <property type="entry name" value="YebC-like"/>
</dbReference>
<dbReference type="Gene3D" id="1.10.10.200">
    <property type="match status" value="1"/>
</dbReference>
<dbReference type="PANTHER" id="PTHR12532:SF6">
    <property type="entry name" value="TRANSCRIPTIONAL REGULATORY PROTEIN YEBC-RELATED"/>
    <property type="match status" value="1"/>
</dbReference>
<comment type="similarity">
    <text evidence="1 6">Belongs to the TACO1 family.</text>
</comment>
<evidence type="ECO:0000256" key="3">
    <source>
        <dbReference type="ARBA" id="ARBA00023015"/>
    </source>
</evidence>
<evidence type="ECO:0000256" key="2">
    <source>
        <dbReference type="ARBA" id="ARBA00022490"/>
    </source>
</evidence>
<dbReference type="GO" id="GO:0006355">
    <property type="term" value="P:regulation of DNA-templated transcription"/>
    <property type="evidence" value="ECO:0007669"/>
    <property type="project" value="UniProtKB-UniRule"/>
</dbReference>
<dbReference type="EMBL" id="MPIN01000006">
    <property type="protein sequence ID" value="OJH38386.1"/>
    <property type="molecule type" value="Genomic_DNA"/>
</dbReference>
<keyword evidence="2 6" id="KW-0963">Cytoplasm</keyword>
<dbReference type="AlphaFoldDB" id="A0A1L9B805"/>
<dbReference type="STRING" id="83449.BON30_24985"/>
<evidence type="ECO:0000256" key="1">
    <source>
        <dbReference type="ARBA" id="ARBA00008724"/>
    </source>
</evidence>
<feature type="domain" description="TACO1/YebC-like N-terminal" evidence="8">
    <location>
        <begin position="5"/>
        <end position="76"/>
    </location>
</feature>
<dbReference type="FunFam" id="1.10.10.200:FF:000002">
    <property type="entry name" value="Probable transcriptional regulatory protein CLM62_37755"/>
    <property type="match status" value="1"/>
</dbReference>
<accession>A0A1L9B805</accession>
<dbReference type="GO" id="GO:0003677">
    <property type="term" value="F:DNA binding"/>
    <property type="evidence" value="ECO:0007669"/>
    <property type="project" value="UniProtKB-UniRule"/>
</dbReference>
<dbReference type="InterPro" id="IPR026564">
    <property type="entry name" value="Transcrip_reg_TACO1-like_dom3"/>
</dbReference>
<sequence>MSGHNRWSKLKRANAIMGKTKGKLYSKLIKEMTVAARLGGGNPEGNARLRVAIAAAREANMPNDNIQRAIKKGTGELEGESYEEIVYEGYGPGGVALLVECLTDNRNRSAADVRSMLGKEGGNMGAEGSVSWMFHKKGVVLVKPGPSEDVVMEKALDAGAEDVLPLGEDGFEVRCAPADLHAVASALEGAGLKLGEQKWTYLPQNTVRVEGDTARKMLKLMELLEDNDDVQNVYANFEMDDALMDSLSG</sequence>
<dbReference type="Gene3D" id="3.30.70.980">
    <property type="match status" value="2"/>
</dbReference>
<protein>
    <recommendedName>
        <fullName evidence="6">Probable transcriptional regulatory protein BON30_24985</fullName>
    </recommendedName>
</protein>
<evidence type="ECO:0000256" key="4">
    <source>
        <dbReference type="ARBA" id="ARBA00023125"/>
    </source>
</evidence>
<keyword evidence="10" id="KW-1185">Reference proteome</keyword>
<dbReference type="NCBIfam" id="TIGR01033">
    <property type="entry name" value="YebC/PmpR family DNA-binding transcriptional regulator"/>
    <property type="match status" value="1"/>
</dbReference>
<dbReference type="NCBIfam" id="NF001030">
    <property type="entry name" value="PRK00110.1"/>
    <property type="match status" value="1"/>
</dbReference>
<dbReference type="InterPro" id="IPR048300">
    <property type="entry name" value="TACO1_YebC-like_2nd/3rd_dom"/>
</dbReference>
<organism evidence="9 10">
    <name type="scientific">Cystobacter ferrugineus</name>
    <dbReference type="NCBI Taxonomy" id="83449"/>
    <lineage>
        <taxon>Bacteria</taxon>
        <taxon>Pseudomonadati</taxon>
        <taxon>Myxococcota</taxon>
        <taxon>Myxococcia</taxon>
        <taxon>Myxococcales</taxon>
        <taxon>Cystobacterineae</taxon>
        <taxon>Archangiaceae</taxon>
        <taxon>Cystobacter</taxon>
    </lineage>
</organism>
<keyword evidence="4 6" id="KW-0238">DNA-binding</keyword>
<dbReference type="GO" id="GO:0005829">
    <property type="term" value="C:cytosol"/>
    <property type="evidence" value="ECO:0007669"/>
    <property type="project" value="TreeGrafter"/>
</dbReference>
<evidence type="ECO:0000313" key="9">
    <source>
        <dbReference type="EMBL" id="OJH38386.1"/>
    </source>
</evidence>
<name>A0A1L9B805_9BACT</name>
<comment type="subcellular location">
    <subcellularLocation>
        <location evidence="6">Cytoplasm</location>
    </subcellularLocation>
</comment>
<comment type="caution">
    <text evidence="9">The sequence shown here is derived from an EMBL/GenBank/DDBJ whole genome shotgun (WGS) entry which is preliminary data.</text>
</comment>
<gene>
    <name evidence="9" type="ORF">BON30_24985</name>
</gene>
<dbReference type="PANTHER" id="PTHR12532">
    <property type="entry name" value="TRANSLATIONAL ACTIVATOR OF CYTOCHROME C OXIDASE 1"/>
    <property type="match status" value="1"/>
</dbReference>
<dbReference type="Pfam" id="PF01709">
    <property type="entry name" value="Transcrip_reg"/>
    <property type="match status" value="1"/>
</dbReference>
<dbReference type="OrthoDB" id="9781053at2"/>
<feature type="domain" description="TACO1/YebC-like second and third" evidence="7">
    <location>
        <begin position="82"/>
        <end position="237"/>
    </location>
</feature>
<reference evidence="10" key="1">
    <citation type="submission" date="2016-11" db="EMBL/GenBank/DDBJ databases">
        <authorList>
            <person name="Shukria A."/>
            <person name="Stevens D.C."/>
        </authorList>
    </citation>
    <scope>NUCLEOTIDE SEQUENCE [LARGE SCALE GENOMIC DNA]</scope>
    <source>
        <strain evidence="10">Cbfe23</strain>
    </source>
</reference>
<evidence type="ECO:0000313" key="10">
    <source>
        <dbReference type="Proteomes" id="UP000182229"/>
    </source>
</evidence>
<evidence type="ECO:0000259" key="7">
    <source>
        <dbReference type="Pfam" id="PF01709"/>
    </source>
</evidence>
<reference evidence="9 10" key="2">
    <citation type="submission" date="2016-12" db="EMBL/GenBank/DDBJ databases">
        <title>Draft Genome Sequence of Cystobacter ferrugineus Strain Cbfe23.</title>
        <authorList>
            <person name="Akbar S."/>
            <person name="Dowd S.E."/>
            <person name="Stevens D.C."/>
        </authorList>
    </citation>
    <scope>NUCLEOTIDE SEQUENCE [LARGE SCALE GENOMIC DNA]</scope>
    <source>
        <strain evidence="9 10">Cbfe23</strain>
    </source>
</reference>